<protein>
    <submittedName>
        <fullName evidence="13">Unannotated protein</fullName>
    </submittedName>
</protein>
<dbReference type="Pfam" id="PF01128">
    <property type="entry name" value="IspD"/>
    <property type="match status" value="1"/>
</dbReference>
<comment type="pathway">
    <text evidence="3">Isoprenoid biosynthesis; isopentenyl diphosphate biosynthesis via DXP pathway; isopentenyl diphosphate from 1-deoxy-D-xylulose 5-phosphate: step 4/6.</text>
</comment>
<dbReference type="InterPro" id="IPR020555">
    <property type="entry name" value="MECDP_synthase_CS"/>
</dbReference>
<evidence type="ECO:0000256" key="3">
    <source>
        <dbReference type="ARBA" id="ARBA00004709"/>
    </source>
</evidence>
<gene>
    <name evidence="13" type="ORF">UFOPK2782_00225</name>
</gene>
<dbReference type="GO" id="GO:0016114">
    <property type="term" value="P:terpenoid biosynthetic process"/>
    <property type="evidence" value="ECO:0007669"/>
    <property type="project" value="InterPro"/>
</dbReference>
<dbReference type="CDD" id="cd00554">
    <property type="entry name" value="MECDP_synthase"/>
    <property type="match status" value="1"/>
</dbReference>
<dbReference type="FunFam" id="3.30.1330.50:FF:000003">
    <property type="entry name" value="2-C-methyl-D-erythritol 2,4-cyclodiphosphate synthase"/>
    <property type="match status" value="1"/>
</dbReference>
<keyword evidence="8" id="KW-0479">Metal-binding</keyword>
<organism evidence="13">
    <name type="scientific">freshwater metagenome</name>
    <dbReference type="NCBI Taxonomy" id="449393"/>
    <lineage>
        <taxon>unclassified sequences</taxon>
        <taxon>metagenomes</taxon>
        <taxon>ecological metagenomes</taxon>
    </lineage>
</organism>
<evidence type="ECO:0000256" key="5">
    <source>
        <dbReference type="ARBA" id="ARBA00009789"/>
    </source>
</evidence>
<evidence type="ECO:0000313" key="13">
    <source>
        <dbReference type="EMBL" id="CAB4729587.1"/>
    </source>
</evidence>
<dbReference type="GO" id="GO:0019288">
    <property type="term" value="P:isopentenyl diphosphate biosynthetic process, methylerythritol 4-phosphate pathway"/>
    <property type="evidence" value="ECO:0007669"/>
    <property type="project" value="UniProtKB-UniPathway"/>
</dbReference>
<dbReference type="InterPro" id="IPR050088">
    <property type="entry name" value="IspD/TarI_cytidylyltransf_bact"/>
</dbReference>
<comment type="cofactor">
    <cofactor evidence="2">
        <name>a divalent metal cation</name>
        <dbReference type="ChEBI" id="CHEBI:60240"/>
    </cofactor>
</comment>
<name>A0A6J6S4Q8_9ZZZZ</name>
<dbReference type="CDD" id="cd02516">
    <property type="entry name" value="CDP-ME_synthetase"/>
    <property type="match status" value="1"/>
</dbReference>
<evidence type="ECO:0000256" key="7">
    <source>
        <dbReference type="ARBA" id="ARBA00022695"/>
    </source>
</evidence>
<dbReference type="Gene3D" id="3.90.550.10">
    <property type="entry name" value="Spore Coat Polysaccharide Biosynthesis Protein SpsA, Chain A"/>
    <property type="match status" value="1"/>
</dbReference>
<dbReference type="PANTHER" id="PTHR32125:SF4">
    <property type="entry name" value="2-C-METHYL-D-ERYTHRITOL 4-PHOSPHATE CYTIDYLYLTRANSFERASE, CHLOROPLASTIC"/>
    <property type="match status" value="1"/>
</dbReference>
<keyword evidence="7" id="KW-0548">Nucleotidyltransferase</keyword>
<dbReference type="InterPro" id="IPR001228">
    <property type="entry name" value="IspD"/>
</dbReference>
<comment type="similarity">
    <text evidence="5">Belongs to the IspD/TarI cytidylyltransferase family. IspD subfamily.</text>
</comment>
<comment type="pathway">
    <text evidence="4">Isoprenoid biosynthesis; isopentenyl diphosphate biosynthesis via DXP pathway; isopentenyl diphosphate from 1-deoxy-D-xylulose 5-phosphate: step 2/6.</text>
</comment>
<dbReference type="InterPro" id="IPR036571">
    <property type="entry name" value="MECDP_synthase_sf"/>
</dbReference>
<dbReference type="FunFam" id="3.90.550.10:FF:000003">
    <property type="entry name" value="2-C-methyl-D-erythritol 4-phosphate cytidylyltransferase"/>
    <property type="match status" value="1"/>
</dbReference>
<dbReference type="NCBIfam" id="TIGR00151">
    <property type="entry name" value="ispF"/>
    <property type="match status" value="1"/>
</dbReference>
<dbReference type="SUPFAM" id="SSF53448">
    <property type="entry name" value="Nucleotide-diphospho-sugar transferases"/>
    <property type="match status" value="1"/>
</dbReference>
<evidence type="ECO:0000256" key="2">
    <source>
        <dbReference type="ARBA" id="ARBA00001968"/>
    </source>
</evidence>
<evidence type="ECO:0000256" key="1">
    <source>
        <dbReference type="ARBA" id="ARBA00000200"/>
    </source>
</evidence>
<dbReference type="GO" id="GO:0050518">
    <property type="term" value="F:2-C-methyl-D-erythritol 4-phosphate cytidylyltransferase activity"/>
    <property type="evidence" value="ECO:0007669"/>
    <property type="project" value="InterPro"/>
</dbReference>
<evidence type="ECO:0000256" key="11">
    <source>
        <dbReference type="ARBA" id="ARBA00023268"/>
    </source>
</evidence>
<keyword evidence="11" id="KW-0511">Multifunctional enzyme</keyword>
<sequence>MRSLLPKVALLIPAAGSGERFGAPIPKALVQLNGRTLIEHAVLNLGPIAKQIIVAAPAGFEEKFREILGDAVTVVTGGLTRTKSVKIALESIAPEVEYVLVHDAARPLASGELGQRVIDALAAGDVAVIPALSVADTIKEVDAANYVVSTPNRERLRAVQTPQGFARETLIKAHMQNFEATDDGALVEAMRGKVKLIEGENRALKITNPEDLASALKYLIPNQASDIRTGVGVDAHAFSQDPKRELWLAGLLWENEIGVDGHSDGDVAAHAICDALFAAANIGDLGSNFGTSKPEYAGASGERLLGEAFKLVSAAGFEIQNVAVQIVGNRPKIGPRRIDAIEKISKALGGAQVSVSATTTDGLGLTGEGKGIGAIATALLVRSGS</sequence>
<dbReference type="GO" id="GO:0046872">
    <property type="term" value="F:metal ion binding"/>
    <property type="evidence" value="ECO:0007669"/>
    <property type="project" value="UniProtKB-KW"/>
</dbReference>
<evidence type="ECO:0000256" key="8">
    <source>
        <dbReference type="ARBA" id="ARBA00022723"/>
    </source>
</evidence>
<evidence type="ECO:0000256" key="6">
    <source>
        <dbReference type="ARBA" id="ARBA00022679"/>
    </source>
</evidence>
<evidence type="ECO:0000256" key="4">
    <source>
        <dbReference type="ARBA" id="ARBA00004787"/>
    </source>
</evidence>
<proteinExistence type="inferred from homology"/>
<reference evidence="13" key="1">
    <citation type="submission" date="2020-05" db="EMBL/GenBank/DDBJ databases">
        <authorList>
            <person name="Chiriac C."/>
            <person name="Salcher M."/>
            <person name="Ghai R."/>
            <person name="Kavagutti S V."/>
        </authorList>
    </citation>
    <scope>NUCLEOTIDE SEQUENCE</scope>
</reference>
<evidence type="ECO:0000259" key="12">
    <source>
        <dbReference type="Pfam" id="PF02542"/>
    </source>
</evidence>
<dbReference type="SUPFAM" id="SSF69765">
    <property type="entry name" value="IpsF-like"/>
    <property type="match status" value="1"/>
</dbReference>
<keyword evidence="10" id="KW-0456">Lyase</keyword>
<feature type="domain" description="2-C-methyl-D-erythritol 2,4-cyclodiphosphate synthase" evidence="12">
    <location>
        <begin position="227"/>
        <end position="380"/>
    </location>
</feature>
<dbReference type="PANTHER" id="PTHR32125">
    <property type="entry name" value="2-C-METHYL-D-ERYTHRITOL 4-PHOSPHATE CYTIDYLYLTRANSFERASE, CHLOROPLASTIC"/>
    <property type="match status" value="1"/>
</dbReference>
<keyword evidence="6" id="KW-0808">Transferase</keyword>
<accession>A0A6J6S4Q8</accession>
<keyword evidence="9" id="KW-0414">Isoprene biosynthesis</keyword>
<dbReference type="HAMAP" id="MF_00107">
    <property type="entry name" value="IspF"/>
    <property type="match status" value="1"/>
</dbReference>
<dbReference type="InterPro" id="IPR034683">
    <property type="entry name" value="IspD/TarI"/>
</dbReference>
<dbReference type="PROSITE" id="PS01295">
    <property type="entry name" value="ISPD"/>
    <property type="match status" value="1"/>
</dbReference>
<dbReference type="PROSITE" id="PS01350">
    <property type="entry name" value="ISPF"/>
    <property type="match status" value="1"/>
</dbReference>
<dbReference type="UniPathway" id="UPA00056">
    <property type="reaction ID" value="UER00093"/>
</dbReference>
<dbReference type="HAMAP" id="MF_01520">
    <property type="entry name" value="IspDF"/>
    <property type="match status" value="1"/>
</dbReference>
<dbReference type="GO" id="GO:0008685">
    <property type="term" value="F:2-C-methyl-D-erythritol 2,4-cyclodiphosphate synthase activity"/>
    <property type="evidence" value="ECO:0007669"/>
    <property type="project" value="UniProtKB-EC"/>
</dbReference>
<evidence type="ECO:0000256" key="10">
    <source>
        <dbReference type="ARBA" id="ARBA00023239"/>
    </source>
</evidence>
<dbReference type="HAMAP" id="MF_00108">
    <property type="entry name" value="IspD"/>
    <property type="match status" value="1"/>
</dbReference>
<comment type="catalytic activity">
    <reaction evidence="1">
        <text>4-CDP-2-C-methyl-D-erythritol 2-phosphate = 2-C-methyl-D-erythritol 2,4-cyclic diphosphate + CMP</text>
        <dbReference type="Rhea" id="RHEA:23864"/>
        <dbReference type="ChEBI" id="CHEBI:57919"/>
        <dbReference type="ChEBI" id="CHEBI:58483"/>
        <dbReference type="ChEBI" id="CHEBI:60377"/>
        <dbReference type="EC" id="4.6.1.12"/>
    </reaction>
</comment>
<dbReference type="InterPro" id="IPR003526">
    <property type="entry name" value="MECDP_synthase"/>
</dbReference>
<dbReference type="AlphaFoldDB" id="A0A6J6S4Q8"/>
<evidence type="ECO:0000256" key="9">
    <source>
        <dbReference type="ARBA" id="ARBA00023229"/>
    </source>
</evidence>
<dbReference type="InterPro" id="IPR026596">
    <property type="entry name" value="IspD/F"/>
</dbReference>
<dbReference type="InterPro" id="IPR018294">
    <property type="entry name" value="ISPD_synthase_CS"/>
</dbReference>
<dbReference type="Gene3D" id="3.30.1330.50">
    <property type="entry name" value="2-C-methyl-D-erythritol 2,4-cyclodiphosphate synthase"/>
    <property type="match status" value="1"/>
</dbReference>
<dbReference type="NCBIfam" id="TIGR00453">
    <property type="entry name" value="ispD"/>
    <property type="match status" value="1"/>
</dbReference>
<dbReference type="EMBL" id="CAEZYS010000016">
    <property type="protein sequence ID" value="CAB4729587.1"/>
    <property type="molecule type" value="Genomic_DNA"/>
</dbReference>
<dbReference type="Pfam" id="PF02542">
    <property type="entry name" value="YgbB"/>
    <property type="match status" value="1"/>
</dbReference>
<dbReference type="InterPro" id="IPR029044">
    <property type="entry name" value="Nucleotide-diphossugar_trans"/>
</dbReference>